<evidence type="ECO:0000256" key="1">
    <source>
        <dbReference type="SAM" id="MobiDB-lite"/>
    </source>
</evidence>
<sequence length="615" mass="67377">MKSAIFDRDPVGGPKKRSTGLRKGVGNGIVPGSGKGTMTKNTNNGISNTNNESQNIHNGTPIGPTGMTNSNNYMRNTSSVGTPVQNSKFSSGGYQSSSTQNSLKKSLQPSQNPRKVQSASPYPRTSSVFSSPKPNQPSAGSKLKRKNTVVNSSMASHSITPIPWNLDDMLASYQDNGLLPPPLSPSLPSSLNNPSDTSSISSTTSTTTTAYDDDVPLSMLSPTLPSIFESRSSRELQSPAPKRARSVGVGLTSTPRDSESPSPPLIQNKSAQSIPVPYTQSNTQSNSSSLVTVKRSLNNPTPKFIVQISVPPPKSPTKRTTRPMAGLGITTSSTNTNSKPKSDPIKEAGLSATTSNEEEQKNKLIHRKNYWVQLARETKQRAKELVTLEKPIMAIIVRFDSILLYIISCDYEEKVKLATKALPSERYWSILMQDCMDLIKLIKTTPASDPQWELLIGILHLTRAVVLKRINSILNRTVQSYMNKRSDGGNIIELTNKIIELQRTQISNSEYISVEFRLAEQYHQSGLSAKYFPKTWAKRLNDIPNNSNSTTKTSIVPGTDSFYLPIGIYSDLQDVGGYMFSCVREMMEIIASDNSRKFVYLLKSGLKERENGDGV</sequence>
<protein>
    <submittedName>
        <fullName evidence="2">Uncharacterized protein</fullName>
    </submittedName>
</protein>
<feature type="compositionally biased region" description="Low complexity" evidence="1">
    <location>
        <begin position="330"/>
        <end position="339"/>
    </location>
</feature>
<gene>
    <name evidence="2" type="ORF">CAAN4_H17898</name>
</gene>
<feature type="compositionally biased region" description="Polar residues" evidence="1">
    <location>
        <begin position="66"/>
        <end position="85"/>
    </location>
</feature>
<feature type="compositionally biased region" description="Low complexity" evidence="1">
    <location>
        <begin position="186"/>
        <end position="209"/>
    </location>
</feature>
<evidence type="ECO:0000313" key="2">
    <source>
        <dbReference type="EMBL" id="CAK7921749.1"/>
    </source>
</evidence>
<evidence type="ECO:0000313" key="3">
    <source>
        <dbReference type="Proteomes" id="UP001497600"/>
    </source>
</evidence>
<keyword evidence="3" id="KW-1185">Reference proteome</keyword>
<feature type="region of interest" description="Disordered" evidence="1">
    <location>
        <begin position="304"/>
        <end position="361"/>
    </location>
</feature>
<feature type="compositionally biased region" description="Gly residues" evidence="1">
    <location>
        <begin position="23"/>
        <end position="35"/>
    </location>
</feature>
<name>A0ABP0EL70_9ASCO</name>
<proteinExistence type="predicted"/>
<feature type="compositionally biased region" description="Low complexity" evidence="1">
    <location>
        <begin position="86"/>
        <end position="102"/>
    </location>
</feature>
<dbReference type="EMBL" id="OZ004260">
    <property type="protein sequence ID" value="CAK7921749.1"/>
    <property type="molecule type" value="Genomic_DNA"/>
</dbReference>
<reference evidence="2 3" key="1">
    <citation type="submission" date="2024-01" db="EMBL/GenBank/DDBJ databases">
        <authorList>
            <consortium name="Genoscope - CEA"/>
            <person name="William W."/>
        </authorList>
    </citation>
    <scope>NUCLEOTIDE SEQUENCE [LARGE SCALE GENOMIC DNA]</scope>
    <source>
        <strain evidence="2 3">29B2s-10</strain>
    </source>
</reference>
<feature type="compositionally biased region" description="Basic and acidic residues" evidence="1">
    <location>
        <begin position="1"/>
        <end position="10"/>
    </location>
</feature>
<feature type="region of interest" description="Disordered" evidence="1">
    <location>
        <begin position="180"/>
        <end position="217"/>
    </location>
</feature>
<accession>A0ABP0EL70</accession>
<feature type="compositionally biased region" description="Polar residues" evidence="1">
    <location>
        <begin position="148"/>
        <end position="159"/>
    </location>
</feature>
<organism evidence="2 3">
    <name type="scientific">[Candida] anglica</name>
    <dbReference type="NCBI Taxonomy" id="148631"/>
    <lineage>
        <taxon>Eukaryota</taxon>
        <taxon>Fungi</taxon>
        <taxon>Dikarya</taxon>
        <taxon>Ascomycota</taxon>
        <taxon>Saccharomycotina</taxon>
        <taxon>Pichiomycetes</taxon>
        <taxon>Debaryomycetaceae</taxon>
        <taxon>Kurtzmaniella</taxon>
    </lineage>
</organism>
<feature type="region of interest" description="Disordered" evidence="1">
    <location>
        <begin position="230"/>
        <end position="269"/>
    </location>
</feature>
<feature type="compositionally biased region" description="Low complexity" evidence="1">
    <location>
        <begin position="41"/>
        <end position="55"/>
    </location>
</feature>
<feature type="compositionally biased region" description="Polar residues" evidence="1">
    <location>
        <begin position="103"/>
        <end position="139"/>
    </location>
</feature>
<feature type="region of interest" description="Disordered" evidence="1">
    <location>
        <begin position="1"/>
        <end position="161"/>
    </location>
</feature>
<dbReference type="Proteomes" id="UP001497600">
    <property type="component" value="Chromosome H"/>
</dbReference>